<evidence type="ECO:0000256" key="1">
    <source>
        <dbReference type="ARBA" id="ARBA00022630"/>
    </source>
</evidence>
<name>A0A6N1AIL3_9PROT</name>
<dbReference type="Gene3D" id="3.30.43.10">
    <property type="entry name" value="Uridine Diphospho-n-acetylenolpyruvylglucosamine Reductase, domain 2"/>
    <property type="match status" value="1"/>
</dbReference>
<dbReference type="SUPFAM" id="SSF56176">
    <property type="entry name" value="FAD-binding/transporter-associated domain-like"/>
    <property type="match status" value="1"/>
</dbReference>
<feature type="compositionally biased region" description="Pro residues" evidence="3">
    <location>
        <begin position="1"/>
        <end position="10"/>
    </location>
</feature>
<dbReference type="Pfam" id="PF01565">
    <property type="entry name" value="FAD_binding_4"/>
    <property type="match status" value="1"/>
</dbReference>
<organism evidence="5 6">
    <name type="scientific">Azospirillum oryzae</name>
    <dbReference type="NCBI Taxonomy" id="286727"/>
    <lineage>
        <taxon>Bacteria</taxon>
        <taxon>Pseudomonadati</taxon>
        <taxon>Pseudomonadota</taxon>
        <taxon>Alphaproteobacteria</taxon>
        <taxon>Rhodospirillales</taxon>
        <taxon>Azospirillaceae</taxon>
        <taxon>Azospirillum</taxon>
    </lineage>
</organism>
<feature type="region of interest" description="Disordered" evidence="3">
    <location>
        <begin position="1"/>
        <end position="22"/>
    </location>
</feature>
<dbReference type="InterPro" id="IPR016166">
    <property type="entry name" value="FAD-bd_PCMH"/>
</dbReference>
<geneLocation type="plasmid" evidence="5 6">
    <name>unnamed3</name>
</geneLocation>
<evidence type="ECO:0000256" key="2">
    <source>
        <dbReference type="ARBA" id="ARBA00022827"/>
    </source>
</evidence>
<evidence type="ECO:0000256" key="3">
    <source>
        <dbReference type="SAM" id="MobiDB-lite"/>
    </source>
</evidence>
<keyword evidence="2" id="KW-0274">FAD</keyword>
<dbReference type="Gene3D" id="3.30.465.10">
    <property type="match status" value="1"/>
</dbReference>
<evidence type="ECO:0000313" key="5">
    <source>
        <dbReference type="EMBL" id="QKS50197.1"/>
    </source>
</evidence>
<keyword evidence="5" id="KW-0614">Plasmid</keyword>
<dbReference type="GO" id="GO:0071949">
    <property type="term" value="F:FAD binding"/>
    <property type="evidence" value="ECO:0007669"/>
    <property type="project" value="InterPro"/>
</dbReference>
<dbReference type="EMBL" id="CP054617">
    <property type="protein sequence ID" value="QKS50197.1"/>
    <property type="molecule type" value="Genomic_DNA"/>
</dbReference>
<dbReference type="Gene3D" id="3.40.462.10">
    <property type="entry name" value="FAD-linked oxidases, C-terminal domain"/>
    <property type="match status" value="1"/>
</dbReference>
<evidence type="ECO:0000259" key="4">
    <source>
        <dbReference type="PROSITE" id="PS51387"/>
    </source>
</evidence>
<sequence length="516" mass="55705">MPRMPTPPAPLAASPAASEPPADALEEWRRIVGPEHVRTAEAERLDWGRRTFAPDVRVSAVVSPGDADQTAACLAVATRHRLPVHPVSRGANWGLGSRAPTRDGAVVLDLRRLDRISGFDGERGLVRVEAGVTFQALAAFLAERTDRFFVPVIGGPAEASALANALDRGDGSMGERWTSLCELEVALPDGRRLRTGCGPLGAERTAGLDPAPAGPLIDGLFSQSNLGVVTSAVIRLEAMPSDLAILSVDIGGLDALPAFLELWRDCQCEQSLPDRSLTLWNGIKWLALDDVRAAVPTDRLAPAALNEWHASALIRAEAPEVLEARAGRLSRRFAAVSQTVELDIARRDGAWIEGFEDWLGVPDGRNLRTVYWRKDRHPDLAAADPDRDGCGLIWLCLAFPFEFQALADYLTWARERLEHAGIDLNVGIESNGFRCLLTYFTLGFDREMPGADEAALAAYRDLIETALERGFAPYRLANGLPVPEALRRSPAAALLTELRAVGDPAGILSPGRNGIG</sequence>
<dbReference type="RefSeq" id="WP_174757088.1">
    <property type="nucleotide sequence ID" value="NZ_CP054617.1"/>
</dbReference>
<evidence type="ECO:0000313" key="6">
    <source>
        <dbReference type="Proteomes" id="UP000509702"/>
    </source>
</evidence>
<keyword evidence="6" id="KW-1185">Reference proteome</keyword>
<gene>
    <name evidence="5" type="ORF">HUE56_06715</name>
</gene>
<dbReference type="InterPro" id="IPR036318">
    <property type="entry name" value="FAD-bd_PCMH-like_sf"/>
</dbReference>
<dbReference type="PANTHER" id="PTHR11748:SF114">
    <property type="entry name" value="ARYL-ALCOHOL OXIDASE VANILLYL-ALCOHOL OXIDASE (AFU_ORTHOLOGUE AFUA_3G09500)-RELATED"/>
    <property type="match status" value="1"/>
</dbReference>
<accession>A0A6N1AIL3</accession>
<dbReference type="InterPro" id="IPR016170">
    <property type="entry name" value="Cytok_DH_C_sf"/>
</dbReference>
<dbReference type="Proteomes" id="UP000509702">
    <property type="component" value="Plasmid unnamed3"/>
</dbReference>
<reference evidence="5 6" key="1">
    <citation type="submission" date="2020-06" db="EMBL/GenBank/DDBJ databases">
        <title>Complete genome of Azosprillum oryzae KACC14407.</title>
        <authorList>
            <person name="Kim M."/>
            <person name="Park Y.-J."/>
            <person name="Shin J.-H."/>
        </authorList>
    </citation>
    <scope>NUCLEOTIDE SEQUENCE [LARGE SCALE GENOMIC DNA]</scope>
    <source>
        <strain evidence="5 6">KACC 14407</strain>
        <plasmid evidence="5 6">unnamed3</plasmid>
    </source>
</reference>
<dbReference type="InterPro" id="IPR016169">
    <property type="entry name" value="FAD-bd_PCMH_sub2"/>
</dbReference>
<dbReference type="GO" id="GO:0008720">
    <property type="term" value="F:D-lactate dehydrogenase (NAD+) activity"/>
    <property type="evidence" value="ECO:0007669"/>
    <property type="project" value="TreeGrafter"/>
</dbReference>
<dbReference type="KEGG" id="aoz:HUE56_06715"/>
<dbReference type="PANTHER" id="PTHR11748">
    <property type="entry name" value="D-LACTATE DEHYDROGENASE"/>
    <property type="match status" value="1"/>
</dbReference>
<dbReference type="InterPro" id="IPR016167">
    <property type="entry name" value="FAD-bd_PCMH_sub1"/>
</dbReference>
<dbReference type="GO" id="GO:1903457">
    <property type="term" value="P:lactate catabolic process"/>
    <property type="evidence" value="ECO:0007669"/>
    <property type="project" value="TreeGrafter"/>
</dbReference>
<dbReference type="PROSITE" id="PS51387">
    <property type="entry name" value="FAD_PCMH"/>
    <property type="match status" value="1"/>
</dbReference>
<dbReference type="InterPro" id="IPR006094">
    <property type="entry name" value="Oxid_FAD_bind_N"/>
</dbReference>
<dbReference type="GO" id="GO:0004458">
    <property type="term" value="F:D-lactate dehydrogenase (cytochrome) activity"/>
    <property type="evidence" value="ECO:0007669"/>
    <property type="project" value="TreeGrafter"/>
</dbReference>
<feature type="compositionally biased region" description="Low complexity" evidence="3">
    <location>
        <begin position="11"/>
        <end position="22"/>
    </location>
</feature>
<dbReference type="AlphaFoldDB" id="A0A6N1AIL3"/>
<protein>
    <submittedName>
        <fullName evidence="5">FAD-binding oxidoreductase</fullName>
    </submittedName>
</protein>
<keyword evidence="1" id="KW-0285">Flavoprotein</keyword>
<proteinExistence type="predicted"/>
<feature type="domain" description="FAD-binding PCMH-type" evidence="4">
    <location>
        <begin position="54"/>
        <end position="239"/>
    </location>
</feature>
<dbReference type="InterPro" id="IPR016164">
    <property type="entry name" value="FAD-linked_Oxase-like_C"/>
</dbReference>
<dbReference type="SUPFAM" id="SSF55103">
    <property type="entry name" value="FAD-linked oxidases, C-terminal domain"/>
    <property type="match status" value="1"/>
</dbReference>